<dbReference type="Proteomes" id="UP000319424">
    <property type="component" value="Unassembled WGS sequence"/>
</dbReference>
<protein>
    <submittedName>
        <fullName evidence="4">TetR/AcrR family transcriptional regulator</fullName>
    </submittedName>
</protein>
<dbReference type="PANTHER" id="PTHR43479">
    <property type="entry name" value="ACREF/ENVCD OPERON REPRESSOR-RELATED"/>
    <property type="match status" value="1"/>
</dbReference>
<reference evidence="4 5" key="1">
    <citation type="submission" date="2019-07" db="EMBL/GenBank/DDBJ databases">
        <title>Criibacterium bergeronii gen. nov., sp. nov. isolated from human clinical samples.</title>
        <authorList>
            <person name="Maheux A.F."/>
            <person name="Boudreau D.K."/>
            <person name="Berube E."/>
            <person name="Brodeur S."/>
            <person name="Bernard K.A."/>
            <person name="Abed J.Y."/>
            <person name="Ducrey E."/>
            <person name="Guay E.F."/>
            <person name="Raymond F."/>
            <person name="Corbeil J."/>
            <person name="Domingo M.-C."/>
            <person name="Roy P.H."/>
            <person name="Boissinot M."/>
            <person name="Tocheva E.I."/>
            <person name="Omar R.F."/>
        </authorList>
    </citation>
    <scope>NUCLEOTIDE SEQUENCE [LARGE SCALE GENOMIC DNA]</scope>
    <source>
        <strain evidence="4 5">CCRI-24246</strain>
    </source>
</reference>
<proteinExistence type="predicted"/>
<accession>A0A552V0V8</accession>
<evidence type="ECO:0000256" key="1">
    <source>
        <dbReference type="ARBA" id="ARBA00023125"/>
    </source>
</evidence>
<dbReference type="PROSITE" id="PS50977">
    <property type="entry name" value="HTH_TETR_2"/>
    <property type="match status" value="1"/>
</dbReference>
<feature type="domain" description="HTH tetR-type" evidence="3">
    <location>
        <begin position="8"/>
        <end position="68"/>
    </location>
</feature>
<dbReference type="InterPro" id="IPR050624">
    <property type="entry name" value="HTH-type_Tx_Regulator"/>
</dbReference>
<gene>
    <name evidence="4" type="ORF">FL857_09185</name>
</gene>
<dbReference type="EMBL" id="VJXW01000015">
    <property type="protein sequence ID" value="TRW24121.1"/>
    <property type="molecule type" value="Genomic_DNA"/>
</dbReference>
<dbReference type="PANTHER" id="PTHR43479:SF11">
    <property type="entry name" value="ACREF_ENVCD OPERON REPRESSOR-RELATED"/>
    <property type="match status" value="1"/>
</dbReference>
<dbReference type="AlphaFoldDB" id="A0A552V0V8"/>
<organism evidence="4 5">
    <name type="scientific">Criibacterium bergeronii</name>
    <dbReference type="NCBI Taxonomy" id="1871336"/>
    <lineage>
        <taxon>Bacteria</taxon>
        <taxon>Bacillati</taxon>
        <taxon>Bacillota</taxon>
        <taxon>Clostridia</taxon>
        <taxon>Peptostreptococcales</taxon>
        <taxon>Filifactoraceae</taxon>
        <taxon>Criibacterium</taxon>
    </lineage>
</organism>
<feature type="DNA-binding region" description="H-T-H motif" evidence="2">
    <location>
        <begin position="31"/>
        <end position="50"/>
    </location>
</feature>
<keyword evidence="1 2" id="KW-0238">DNA-binding</keyword>
<comment type="caution">
    <text evidence="4">The sequence shown here is derived from an EMBL/GenBank/DDBJ whole genome shotgun (WGS) entry which is preliminary data.</text>
</comment>
<sequence length="207" mass="24192">MTDASGFDLTHKKIIESGKLNFLNDGYERSNLRKICKDAGVTTGAFYRHFNDKEDLFVSLVAPLAKELLSFYDKFEDESFRDIEKNYGQDLAEINIEGSIESTLYMFSRKELFNLLIYKAYGTKYDNFIELIVEKEDINRHKAFQIISKKKNIKAEIPKEAMHLLNHAYINALCEIVIHSKTEEEVKTNTRIISKFFYDGWEKLRGF</sequence>
<evidence type="ECO:0000256" key="2">
    <source>
        <dbReference type="PROSITE-ProRule" id="PRU00335"/>
    </source>
</evidence>
<dbReference type="SUPFAM" id="SSF46689">
    <property type="entry name" value="Homeodomain-like"/>
    <property type="match status" value="1"/>
</dbReference>
<dbReference type="GO" id="GO:0003677">
    <property type="term" value="F:DNA binding"/>
    <property type="evidence" value="ECO:0007669"/>
    <property type="project" value="UniProtKB-UniRule"/>
</dbReference>
<dbReference type="RefSeq" id="WP_144398568.1">
    <property type="nucleotide sequence ID" value="NZ_VJXW01000015.1"/>
</dbReference>
<dbReference type="InterPro" id="IPR001647">
    <property type="entry name" value="HTH_TetR"/>
</dbReference>
<dbReference type="InterPro" id="IPR009057">
    <property type="entry name" value="Homeodomain-like_sf"/>
</dbReference>
<dbReference type="OrthoDB" id="494991at2"/>
<evidence type="ECO:0000313" key="5">
    <source>
        <dbReference type="Proteomes" id="UP000319424"/>
    </source>
</evidence>
<name>A0A552V0V8_9FIRM</name>
<evidence type="ECO:0000313" key="4">
    <source>
        <dbReference type="EMBL" id="TRW24121.1"/>
    </source>
</evidence>
<dbReference type="Pfam" id="PF00440">
    <property type="entry name" value="TetR_N"/>
    <property type="match status" value="1"/>
</dbReference>
<dbReference type="PRINTS" id="PR00455">
    <property type="entry name" value="HTHTETR"/>
</dbReference>
<dbReference type="Gene3D" id="1.10.357.10">
    <property type="entry name" value="Tetracycline Repressor, domain 2"/>
    <property type="match status" value="1"/>
</dbReference>
<evidence type="ECO:0000259" key="3">
    <source>
        <dbReference type="PROSITE" id="PS50977"/>
    </source>
</evidence>